<dbReference type="RefSeq" id="WP_279860559.1">
    <property type="nucleotide sequence ID" value="NZ_JAODZU010000024.1"/>
</dbReference>
<evidence type="ECO:0000313" key="1">
    <source>
        <dbReference type="EMBL" id="MDH0364667.1"/>
    </source>
</evidence>
<dbReference type="Proteomes" id="UP001158297">
    <property type="component" value="Unassembled WGS sequence"/>
</dbReference>
<gene>
    <name evidence="1" type="ORF">N7330_16630</name>
</gene>
<name>A0AA42L0T3_9BURK</name>
<dbReference type="EMBL" id="JAODZU010000024">
    <property type="protein sequence ID" value="MDH0364667.1"/>
    <property type="molecule type" value="Genomic_DNA"/>
</dbReference>
<sequence>MNEKNKAAQAAAQAELSLIDAIDNTQCALLKAQALIAMTFGESGEAFRNMNDDYQDRFLWAISDLVTEATNVVTEVAALGGLQA</sequence>
<evidence type="ECO:0000313" key="2">
    <source>
        <dbReference type="Proteomes" id="UP001158297"/>
    </source>
</evidence>
<dbReference type="AlphaFoldDB" id="A0AA42L0T3"/>
<organism evidence="1 2">
    <name type="scientific">Comamonas aquatica</name>
    <dbReference type="NCBI Taxonomy" id="225991"/>
    <lineage>
        <taxon>Bacteria</taxon>
        <taxon>Pseudomonadati</taxon>
        <taxon>Pseudomonadota</taxon>
        <taxon>Betaproteobacteria</taxon>
        <taxon>Burkholderiales</taxon>
        <taxon>Comamonadaceae</taxon>
        <taxon>Comamonas</taxon>
    </lineage>
</organism>
<accession>A0AA42L0T3</accession>
<comment type="caution">
    <text evidence="1">The sequence shown here is derived from an EMBL/GenBank/DDBJ whole genome shotgun (WGS) entry which is preliminary data.</text>
</comment>
<proteinExistence type="predicted"/>
<protein>
    <submittedName>
        <fullName evidence="1">Uncharacterized protein</fullName>
    </submittedName>
</protein>
<reference evidence="1" key="1">
    <citation type="submission" date="2022-09" db="EMBL/GenBank/DDBJ databases">
        <title>Intensive care unit water sources are persistently colonized with multi-drug resistant bacteria and are the site of extensive horizontal gene transfer of antibiotic resistance genes.</title>
        <authorList>
            <person name="Diorio-Toth L."/>
        </authorList>
    </citation>
    <scope>NUCLEOTIDE SEQUENCE</scope>
    <source>
        <strain evidence="1">GD04130</strain>
    </source>
</reference>